<name>Q138R3_RHOPS</name>
<dbReference type="KEGG" id="rpd:RPD_2191"/>
<evidence type="ECO:0000313" key="2">
    <source>
        <dbReference type="EMBL" id="ABE39426.1"/>
    </source>
</evidence>
<reference evidence="2 3" key="1">
    <citation type="submission" date="2006-03" db="EMBL/GenBank/DDBJ databases">
        <title>Complete sequence of Rhodopseudomonas palustris BisB5.</title>
        <authorList>
            <consortium name="US DOE Joint Genome Institute"/>
            <person name="Copeland A."/>
            <person name="Lucas S."/>
            <person name="Lapidus A."/>
            <person name="Barry K."/>
            <person name="Detter J.C."/>
            <person name="Glavina del Rio T."/>
            <person name="Hammon N."/>
            <person name="Israni S."/>
            <person name="Dalin E."/>
            <person name="Tice H."/>
            <person name="Pitluck S."/>
            <person name="Chain P."/>
            <person name="Malfatti S."/>
            <person name="Shin M."/>
            <person name="Vergez L."/>
            <person name="Schmutz J."/>
            <person name="Larimer F."/>
            <person name="Land M."/>
            <person name="Hauser L."/>
            <person name="Pelletier D.A."/>
            <person name="Kyrpides N."/>
            <person name="Lykidis A."/>
            <person name="Oda Y."/>
            <person name="Harwood C.S."/>
            <person name="Richardson P."/>
        </authorList>
    </citation>
    <scope>NUCLEOTIDE SEQUENCE [LARGE SCALE GENOMIC DNA]</scope>
    <source>
        <strain evidence="2 3">BisB5</strain>
    </source>
</reference>
<dbReference type="HOGENOM" id="CLU_171854_3_3_5"/>
<protein>
    <submittedName>
        <fullName evidence="2">Flp/Fap pilin component</fullName>
    </submittedName>
</protein>
<evidence type="ECO:0000313" key="3">
    <source>
        <dbReference type="Proteomes" id="UP000001818"/>
    </source>
</evidence>
<evidence type="ECO:0000256" key="1">
    <source>
        <dbReference type="SAM" id="Phobius"/>
    </source>
</evidence>
<dbReference type="EMBL" id="CP000283">
    <property type="protein sequence ID" value="ABE39426.1"/>
    <property type="molecule type" value="Genomic_DNA"/>
</dbReference>
<dbReference type="InterPro" id="IPR007047">
    <property type="entry name" value="Flp_Fap"/>
</dbReference>
<feature type="transmembrane region" description="Helical" evidence="1">
    <location>
        <begin position="20"/>
        <end position="40"/>
    </location>
</feature>
<dbReference type="Proteomes" id="UP000001818">
    <property type="component" value="Chromosome"/>
</dbReference>
<organism evidence="2 3">
    <name type="scientific">Rhodopseudomonas palustris (strain BisB5)</name>
    <dbReference type="NCBI Taxonomy" id="316057"/>
    <lineage>
        <taxon>Bacteria</taxon>
        <taxon>Pseudomonadati</taxon>
        <taxon>Pseudomonadota</taxon>
        <taxon>Alphaproteobacteria</taxon>
        <taxon>Hyphomicrobiales</taxon>
        <taxon>Nitrobacteraceae</taxon>
        <taxon>Rhodopseudomonas</taxon>
    </lineage>
</organism>
<dbReference type="BioCyc" id="RPAL316057:RPD_RS11005-MONOMER"/>
<keyword evidence="1" id="KW-1133">Transmembrane helix</keyword>
<dbReference type="AlphaFoldDB" id="Q138R3"/>
<gene>
    <name evidence="2" type="ordered locus">RPD_2191</name>
</gene>
<keyword evidence="1" id="KW-0812">Transmembrane</keyword>
<dbReference type="STRING" id="316057.RPD_2191"/>
<keyword evidence="1" id="KW-0472">Membrane</keyword>
<dbReference type="Pfam" id="PF04964">
    <property type="entry name" value="Flp_Fap"/>
    <property type="match status" value="1"/>
</dbReference>
<proteinExistence type="predicted"/>
<sequence length="56" mass="5837">MVMGSLLSRFFADRRGATSIEYAIIAGGICLVIVSVVNGLGVQTGAMYTNVANSLQ</sequence>
<accession>Q138R3</accession>